<dbReference type="AlphaFoldDB" id="A0A1G7QPK5"/>
<keyword evidence="2" id="KW-0812">Transmembrane</keyword>
<evidence type="ECO:0000256" key="1">
    <source>
        <dbReference type="SAM" id="MobiDB-lite"/>
    </source>
</evidence>
<dbReference type="InterPro" id="IPR006750">
    <property type="entry name" value="YdcZ"/>
</dbReference>
<reference evidence="3 4" key="1">
    <citation type="submission" date="2016-10" db="EMBL/GenBank/DDBJ databases">
        <authorList>
            <person name="de Groot N.N."/>
        </authorList>
    </citation>
    <scope>NUCLEOTIDE SEQUENCE [LARGE SCALE GENOMIC DNA]</scope>
    <source>
        <strain evidence="3 4">CPCC 201354</strain>
    </source>
</reference>
<keyword evidence="2" id="KW-1133">Transmembrane helix</keyword>
<feature type="transmembrane region" description="Helical" evidence="2">
    <location>
        <begin position="44"/>
        <end position="63"/>
    </location>
</feature>
<name>A0A1G7QPK5_9ACTN</name>
<dbReference type="Pfam" id="PF04657">
    <property type="entry name" value="DMT_YdcZ"/>
    <property type="match status" value="2"/>
</dbReference>
<feature type="transmembrane region" description="Helical" evidence="2">
    <location>
        <begin position="237"/>
        <end position="261"/>
    </location>
</feature>
<organism evidence="3 4">
    <name type="scientific">Sinosporangium album</name>
    <dbReference type="NCBI Taxonomy" id="504805"/>
    <lineage>
        <taxon>Bacteria</taxon>
        <taxon>Bacillati</taxon>
        <taxon>Actinomycetota</taxon>
        <taxon>Actinomycetes</taxon>
        <taxon>Streptosporangiales</taxon>
        <taxon>Streptosporangiaceae</taxon>
        <taxon>Sinosporangium</taxon>
    </lineage>
</organism>
<feature type="transmembrane region" description="Helical" evidence="2">
    <location>
        <begin position="205"/>
        <end position="225"/>
    </location>
</feature>
<feature type="transmembrane region" description="Helical" evidence="2">
    <location>
        <begin position="273"/>
        <end position="293"/>
    </location>
</feature>
<dbReference type="EMBL" id="FNCN01000001">
    <property type="protein sequence ID" value="SDG00413.1"/>
    <property type="molecule type" value="Genomic_DNA"/>
</dbReference>
<dbReference type="PANTHER" id="PTHR34821">
    <property type="entry name" value="INNER MEMBRANE PROTEIN YDCZ"/>
    <property type="match status" value="1"/>
</dbReference>
<feature type="region of interest" description="Disordered" evidence="1">
    <location>
        <begin position="1"/>
        <end position="36"/>
    </location>
</feature>
<feature type="transmembrane region" description="Helical" evidence="2">
    <location>
        <begin position="178"/>
        <end position="199"/>
    </location>
</feature>
<feature type="transmembrane region" description="Helical" evidence="2">
    <location>
        <begin position="142"/>
        <end position="166"/>
    </location>
</feature>
<feature type="compositionally biased region" description="Low complexity" evidence="1">
    <location>
        <begin position="23"/>
        <end position="36"/>
    </location>
</feature>
<dbReference type="RefSeq" id="WP_093167036.1">
    <property type="nucleotide sequence ID" value="NZ_FNCN01000001.1"/>
</dbReference>
<dbReference type="STRING" id="504805.SAMN05421505_10171"/>
<accession>A0A1G7QPK5</accession>
<evidence type="ECO:0000256" key="2">
    <source>
        <dbReference type="SAM" id="Phobius"/>
    </source>
</evidence>
<dbReference type="OrthoDB" id="6463253at2"/>
<sequence>MTTPPALSGSDLPHARNARHARTTPQASTAQAPAEAADSSGPRFLFIVGAVAAGMVVPVQARLNSELSHRLDDGIAAAALNFTGGLILTTVLVVCFPRRRRALQTLATAVRQRRLPLRYLFAGVFGGTLALAQSTAALITGIAVFTMSVIAGQTLSGLIVDARGIGGGLKQRPDRRRLIGAAVVLVGALISAVPGLSSAPTPGEVLLPALVALGAGFLLGLQQALNGATGAAAGSPLAATWVSFCAGAIFLALAWGIKAIIQGVGGHPLPTDWWIYLGGLCGVLFIGASAFLVRRIGVLLLTMALIAGQLASSIALDLLIPSGSRSPGTLTVVGAILTFAAVWIASRRPHDEST</sequence>
<dbReference type="GO" id="GO:0005886">
    <property type="term" value="C:plasma membrane"/>
    <property type="evidence" value="ECO:0007669"/>
    <property type="project" value="TreeGrafter"/>
</dbReference>
<keyword evidence="2" id="KW-0472">Membrane</keyword>
<evidence type="ECO:0000313" key="3">
    <source>
        <dbReference type="EMBL" id="SDG00413.1"/>
    </source>
</evidence>
<gene>
    <name evidence="3" type="ORF">SAMN05421505_10171</name>
</gene>
<dbReference type="PANTHER" id="PTHR34821:SF2">
    <property type="entry name" value="INNER MEMBRANE PROTEIN YDCZ"/>
    <property type="match status" value="1"/>
</dbReference>
<feature type="transmembrane region" description="Helical" evidence="2">
    <location>
        <begin position="75"/>
        <end position="96"/>
    </location>
</feature>
<feature type="transmembrane region" description="Helical" evidence="2">
    <location>
        <begin position="298"/>
        <end position="320"/>
    </location>
</feature>
<protein>
    <submittedName>
        <fullName evidence="3">Transporter family-2 protein</fullName>
    </submittedName>
</protein>
<dbReference type="Proteomes" id="UP000198923">
    <property type="component" value="Unassembled WGS sequence"/>
</dbReference>
<evidence type="ECO:0000313" key="4">
    <source>
        <dbReference type="Proteomes" id="UP000198923"/>
    </source>
</evidence>
<keyword evidence="4" id="KW-1185">Reference proteome</keyword>
<feature type="transmembrane region" description="Helical" evidence="2">
    <location>
        <begin position="117"/>
        <end position="136"/>
    </location>
</feature>
<proteinExistence type="predicted"/>
<feature type="transmembrane region" description="Helical" evidence="2">
    <location>
        <begin position="326"/>
        <end position="345"/>
    </location>
</feature>